<evidence type="ECO:0000313" key="2">
    <source>
        <dbReference type="Proteomes" id="UP001172680"/>
    </source>
</evidence>
<comment type="caution">
    <text evidence="1">The sequence shown here is derived from an EMBL/GenBank/DDBJ whole genome shotgun (WGS) entry which is preliminary data.</text>
</comment>
<name>A0ACC2YXX3_9PEZI</name>
<dbReference type="EMBL" id="JAPDRP010000018">
    <property type="protein sequence ID" value="KAJ9639898.1"/>
    <property type="molecule type" value="Genomic_DNA"/>
</dbReference>
<protein>
    <submittedName>
        <fullName evidence="1">Uncharacterized protein</fullName>
    </submittedName>
</protein>
<keyword evidence="2" id="KW-1185">Reference proteome</keyword>
<organism evidence="1 2">
    <name type="scientific">Coniosporium tulheliwenetii</name>
    <dbReference type="NCBI Taxonomy" id="3383036"/>
    <lineage>
        <taxon>Eukaryota</taxon>
        <taxon>Fungi</taxon>
        <taxon>Dikarya</taxon>
        <taxon>Ascomycota</taxon>
        <taxon>Pezizomycotina</taxon>
        <taxon>Dothideomycetes</taxon>
        <taxon>Dothideomycetes incertae sedis</taxon>
        <taxon>Coniosporium</taxon>
    </lineage>
</organism>
<accession>A0ACC2YXX3</accession>
<reference evidence="1" key="1">
    <citation type="submission" date="2022-10" db="EMBL/GenBank/DDBJ databases">
        <title>Culturing micro-colonial fungi from biological soil crusts in the Mojave desert and describing Neophaeococcomyces mojavensis, and introducing the new genera and species Taxawa tesnikishii.</title>
        <authorList>
            <person name="Kurbessoian T."/>
            <person name="Stajich J.E."/>
        </authorList>
    </citation>
    <scope>NUCLEOTIDE SEQUENCE</scope>
    <source>
        <strain evidence="1">JES_115</strain>
    </source>
</reference>
<gene>
    <name evidence="1" type="ORF">H2199_006131</name>
</gene>
<dbReference type="Proteomes" id="UP001172680">
    <property type="component" value="Unassembled WGS sequence"/>
</dbReference>
<sequence>MAHSNASDPDLQSGPPVEVFDEGFTELWTPPKAVADIIFVHGLQGHPRSTWTHGTWNDPDKPPSKISKLFGRKVSSTEAANESTCFWPADILPKDAPSCRIAVYGYDSRISNFFSGPASQVNIVGHGMSLLNALEALRRDSPERPIIFVVHSLGGLILKEALRRSWQAQSYEQDLRTVYDATAAIVFMGTPHRGSQYADWGIILRNIAAASGFDTNDRNLRDLKIDSPVLEILREEFSKMMKEEKFDVYTLMESKSFKGIGGLNGKVVDDVSSTLNDARERQHYINANHVEMCRFSGPKDPGYRIVKDVLFRCLNSKHTSTTPTTTPEPALICKVAMHRAECKAALESLDAPETRSRLVQVDAPEDHTFQWLFEKEELGFKQWLESERPLYWIRESRRPGSLLS</sequence>
<evidence type="ECO:0000313" key="1">
    <source>
        <dbReference type="EMBL" id="KAJ9639898.1"/>
    </source>
</evidence>
<proteinExistence type="predicted"/>